<evidence type="ECO:0000256" key="1">
    <source>
        <dbReference type="ARBA" id="ARBA00004141"/>
    </source>
</evidence>
<dbReference type="EMBL" id="VSSQ01002845">
    <property type="protein sequence ID" value="MPM17695.1"/>
    <property type="molecule type" value="Genomic_DNA"/>
</dbReference>
<protein>
    <submittedName>
        <fullName evidence="7">Sodium-lithium/proton antiporter</fullName>
    </submittedName>
</protein>
<evidence type="ECO:0000256" key="2">
    <source>
        <dbReference type="ARBA" id="ARBA00009773"/>
    </source>
</evidence>
<feature type="transmembrane region" description="Helical" evidence="6">
    <location>
        <begin position="12"/>
        <end position="29"/>
    </location>
</feature>
<feature type="transmembrane region" description="Helical" evidence="6">
    <location>
        <begin position="69"/>
        <end position="91"/>
    </location>
</feature>
<gene>
    <name evidence="7" type="ORF">SDC9_64092</name>
</gene>
<name>A0A644XNI3_9ZZZZ</name>
<dbReference type="NCBIfam" id="TIGR02872">
    <property type="entry name" value="spore_ytvI"/>
    <property type="match status" value="1"/>
</dbReference>
<keyword evidence="3 6" id="KW-0812">Transmembrane</keyword>
<dbReference type="GO" id="GO:0016020">
    <property type="term" value="C:membrane"/>
    <property type="evidence" value="ECO:0007669"/>
    <property type="project" value="UniProtKB-SubCell"/>
</dbReference>
<dbReference type="InterPro" id="IPR014227">
    <property type="entry name" value="YtvI-like"/>
</dbReference>
<dbReference type="AlphaFoldDB" id="A0A644XNI3"/>
<dbReference type="PANTHER" id="PTHR21716:SF68">
    <property type="entry name" value="TRANSPORT PROTEIN YTVI-RELATED"/>
    <property type="match status" value="1"/>
</dbReference>
<comment type="caution">
    <text evidence="7">The sequence shown here is derived from an EMBL/GenBank/DDBJ whole genome shotgun (WGS) entry which is preliminary data.</text>
</comment>
<comment type="similarity">
    <text evidence="2">Belongs to the autoinducer-2 exporter (AI-2E) (TC 2.A.86) family.</text>
</comment>
<dbReference type="InterPro" id="IPR002549">
    <property type="entry name" value="AI-2E-like"/>
</dbReference>
<evidence type="ECO:0000256" key="3">
    <source>
        <dbReference type="ARBA" id="ARBA00022692"/>
    </source>
</evidence>
<dbReference type="GO" id="GO:0055085">
    <property type="term" value="P:transmembrane transport"/>
    <property type="evidence" value="ECO:0007669"/>
    <property type="project" value="TreeGrafter"/>
</dbReference>
<evidence type="ECO:0000256" key="5">
    <source>
        <dbReference type="ARBA" id="ARBA00023136"/>
    </source>
</evidence>
<reference evidence="7" key="1">
    <citation type="submission" date="2019-08" db="EMBL/GenBank/DDBJ databases">
        <authorList>
            <person name="Kucharzyk K."/>
            <person name="Murdoch R.W."/>
            <person name="Higgins S."/>
            <person name="Loffler F."/>
        </authorList>
    </citation>
    <scope>NUCLEOTIDE SEQUENCE</scope>
</reference>
<keyword evidence="4 6" id="KW-1133">Transmembrane helix</keyword>
<accession>A0A644XNI3</accession>
<evidence type="ECO:0000256" key="6">
    <source>
        <dbReference type="SAM" id="Phobius"/>
    </source>
</evidence>
<keyword evidence="5 6" id="KW-0472">Membrane</keyword>
<organism evidence="7">
    <name type="scientific">bioreactor metagenome</name>
    <dbReference type="NCBI Taxonomy" id="1076179"/>
    <lineage>
        <taxon>unclassified sequences</taxon>
        <taxon>metagenomes</taxon>
        <taxon>ecological metagenomes</taxon>
    </lineage>
</organism>
<evidence type="ECO:0000313" key="7">
    <source>
        <dbReference type="EMBL" id="MPM17695.1"/>
    </source>
</evidence>
<feature type="transmembrane region" description="Helical" evidence="6">
    <location>
        <begin position="156"/>
        <end position="184"/>
    </location>
</feature>
<dbReference type="Pfam" id="PF01594">
    <property type="entry name" value="AI-2E_transport"/>
    <property type="match status" value="1"/>
</dbReference>
<feature type="transmembrane region" description="Helical" evidence="6">
    <location>
        <begin position="224"/>
        <end position="243"/>
    </location>
</feature>
<evidence type="ECO:0000256" key="4">
    <source>
        <dbReference type="ARBA" id="ARBA00022989"/>
    </source>
</evidence>
<feature type="transmembrane region" description="Helical" evidence="6">
    <location>
        <begin position="249"/>
        <end position="271"/>
    </location>
</feature>
<comment type="subcellular location">
    <subcellularLocation>
        <location evidence="1">Membrane</location>
        <topology evidence="1">Multi-pass membrane protein</topology>
    </subcellularLocation>
</comment>
<feature type="transmembrane region" description="Helical" evidence="6">
    <location>
        <begin position="35"/>
        <end position="57"/>
    </location>
</feature>
<feature type="transmembrane region" description="Helical" evidence="6">
    <location>
        <begin position="278"/>
        <end position="296"/>
    </location>
</feature>
<sequence>MDDTTAKRAKFLINLVYIASLFALAYLVFKYGLGMAMPFILALMVSALAQPIIGFLARRLHFPHGIASVVSVLFVFFTMGWLFVVIVSSLAQQVKTLSEYWPTLYDQISNQVQNYTTRLTDLFTLLPPYAADYVENAVAKLTDSLLSSVGSLTMPFLTFVTGAASKLPSIFVAALVTIAASILISSDYDDVRRFISLQLPANVYAVALDTKQFFKLTILRFMRAYMIICFITFVELNIGFMLLGVKNALLLSVLIALFDILPLFGSGGILIPWAVMALIFSNFTLALGLTILYLIVTSVRQIVEPKVIGSTIGLNPVASLLAIYCGLRFFGVVGMFMMPILLIVLKHMQDNGYIRLWKTAG</sequence>
<proteinExistence type="inferred from homology"/>
<feature type="transmembrane region" description="Helical" evidence="6">
    <location>
        <begin position="316"/>
        <end position="345"/>
    </location>
</feature>
<dbReference type="PANTHER" id="PTHR21716">
    <property type="entry name" value="TRANSMEMBRANE PROTEIN"/>
    <property type="match status" value="1"/>
</dbReference>